<proteinExistence type="predicted"/>
<evidence type="ECO:0000313" key="1">
    <source>
        <dbReference type="EMBL" id="CAB4308106.1"/>
    </source>
</evidence>
<accession>A0A6J5X222</accession>
<sequence>MQYLLLVVHGTLLIEKKLYESGSSARLTIVNVVGNLLVLLLKVETWSGRLKMQCMNEISNVYRLISVLVSNGFKLT</sequence>
<evidence type="ECO:0000313" key="2">
    <source>
        <dbReference type="Proteomes" id="UP000507245"/>
    </source>
</evidence>
<dbReference type="AlphaFoldDB" id="A0A6J5X222"/>
<keyword evidence="2" id="KW-1185">Reference proteome</keyword>
<reference evidence="2" key="1">
    <citation type="journal article" date="2020" name="Genome Biol.">
        <title>Gamete binning: chromosome-level and haplotype-resolved genome assembly enabled by high-throughput single-cell sequencing of gamete genomes.</title>
        <authorList>
            <person name="Campoy J.A."/>
            <person name="Sun H."/>
            <person name="Goel M."/>
            <person name="Jiao W.-B."/>
            <person name="Folz-Donahue K."/>
            <person name="Wang N."/>
            <person name="Rubio M."/>
            <person name="Liu C."/>
            <person name="Kukat C."/>
            <person name="Ruiz D."/>
            <person name="Huettel B."/>
            <person name="Schneeberger K."/>
        </authorList>
    </citation>
    <scope>NUCLEOTIDE SEQUENCE [LARGE SCALE GENOMIC DNA]</scope>
    <source>
        <strain evidence="2">cv. Rojo Pasion</strain>
    </source>
</reference>
<organism evidence="1 2">
    <name type="scientific">Prunus armeniaca</name>
    <name type="common">Apricot</name>
    <name type="synonym">Armeniaca vulgaris</name>
    <dbReference type="NCBI Taxonomy" id="36596"/>
    <lineage>
        <taxon>Eukaryota</taxon>
        <taxon>Viridiplantae</taxon>
        <taxon>Streptophyta</taxon>
        <taxon>Embryophyta</taxon>
        <taxon>Tracheophyta</taxon>
        <taxon>Spermatophyta</taxon>
        <taxon>Magnoliopsida</taxon>
        <taxon>eudicotyledons</taxon>
        <taxon>Gunneridae</taxon>
        <taxon>Pentapetalae</taxon>
        <taxon>rosids</taxon>
        <taxon>fabids</taxon>
        <taxon>Rosales</taxon>
        <taxon>Rosaceae</taxon>
        <taxon>Amygdaloideae</taxon>
        <taxon>Amygdaleae</taxon>
        <taxon>Prunus</taxon>
    </lineage>
</organism>
<name>A0A6J5X222_PRUAR</name>
<dbReference type="Proteomes" id="UP000507245">
    <property type="component" value="Unassembled WGS sequence"/>
</dbReference>
<dbReference type="EMBL" id="CAEKKB010000004">
    <property type="protein sequence ID" value="CAB4308106.1"/>
    <property type="molecule type" value="Genomic_DNA"/>
</dbReference>
<protein>
    <submittedName>
        <fullName evidence="1">Uncharacterized protein</fullName>
    </submittedName>
</protein>
<gene>
    <name evidence="1" type="ORF">ORAREDHAP_LOCUS27278</name>
</gene>